<comment type="subunit">
    <text evidence="2">Homotrimer.</text>
</comment>
<sequence length="357" mass="39467">MFRSILCLSICTLPVAAFADISVGDENSPFKVYGVLDYGINYSHSDVQDSHEFQSGMDYASRLGLKLNLKLNDDLSIIGNAESMIDLRKMEFVRKTTFARAEYLGLQSKQYGTLVYGRVMPAVAGALEELFAAPFTPTAIAIQAYDLGAGAPNYDLRTSRAVSYTTPTFKNTSLTMLYSPNQMVGEGSYVTDAKNYGILAIYDDGVNRVSGSYNELISNFSVNYKGEILSDVKTKDYRALVLRRMNKNLTLIGTAGYFKPDSPHAASAQVYGTAINFEQPKYSLKASDYWRDVDQQDRTAMVYSAGANYHINKYLDAYIRAAYVDNNKNSFYTINDIALSGAGDDPSTYGVGLKFSF</sequence>
<dbReference type="Pfam" id="PF13609">
    <property type="entry name" value="Porin_4"/>
    <property type="match status" value="1"/>
</dbReference>
<protein>
    <recommendedName>
        <fullName evidence="12">Porin domain-containing protein</fullName>
    </recommendedName>
</protein>
<evidence type="ECO:0000256" key="5">
    <source>
        <dbReference type="ARBA" id="ARBA00022692"/>
    </source>
</evidence>
<dbReference type="CDD" id="cd00342">
    <property type="entry name" value="gram_neg_porins"/>
    <property type="match status" value="1"/>
</dbReference>
<keyword evidence="6 11" id="KW-0732">Signal</keyword>
<evidence type="ECO:0000256" key="8">
    <source>
        <dbReference type="ARBA" id="ARBA00023114"/>
    </source>
</evidence>
<dbReference type="PANTHER" id="PTHR34501">
    <property type="entry name" value="PROTEIN YDDL-RELATED"/>
    <property type="match status" value="1"/>
</dbReference>
<feature type="signal peptide" evidence="11">
    <location>
        <begin position="1"/>
        <end position="19"/>
    </location>
</feature>
<keyword evidence="3" id="KW-0813">Transport</keyword>
<keyword evidence="7" id="KW-0406">Ion transport</keyword>
<dbReference type="HOGENOM" id="CLU_775293_0_0_6"/>
<dbReference type="GO" id="GO:0046930">
    <property type="term" value="C:pore complex"/>
    <property type="evidence" value="ECO:0007669"/>
    <property type="project" value="UniProtKB-KW"/>
</dbReference>
<evidence type="ECO:0000313" key="14">
    <source>
        <dbReference type="Proteomes" id="UP000013049"/>
    </source>
</evidence>
<feature type="chain" id="PRO_5004134718" description="Porin domain-containing protein" evidence="11">
    <location>
        <begin position="20"/>
        <end position="357"/>
    </location>
</feature>
<dbReference type="InterPro" id="IPR023614">
    <property type="entry name" value="Porin_dom_sf"/>
</dbReference>
<gene>
    <name evidence="13" type="ORF">F971_01774</name>
</gene>
<dbReference type="eggNOG" id="COG3203">
    <property type="taxonomic scope" value="Bacteria"/>
</dbReference>
<evidence type="ECO:0000313" key="13">
    <source>
        <dbReference type="EMBL" id="ENU92787.1"/>
    </source>
</evidence>
<feature type="domain" description="Porin" evidence="12">
    <location>
        <begin position="11"/>
        <end position="328"/>
    </location>
</feature>
<dbReference type="GO" id="GO:0009279">
    <property type="term" value="C:cell outer membrane"/>
    <property type="evidence" value="ECO:0007669"/>
    <property type="project" value="UniProtKB-SubCell"/>
</dbReference>
<dbReference type="RefSeq" id="WP_004771077.1">
    <property type="nucleotide sequence ID" value="NZ_KB849357.1"/>
</dbReference>
<evidence type="ECO:0000256" key="1">
    <source>
        <dbReference type="ARBA" id="ARBA00004571"/>
    </source>
</evidence>
<name>N8WBV4_9GAMM</name>
<proteinExistence type="predicted"/>
<organism evidence="13 14">
    <name type="scientific">Acinetobacter vivianii</name>
    <dbReference type="NCBI Taxonomy" id="1776742"/>
    <lineage>
        <taxon>Bacteria</taxon>
        <taxon>Pseudomonadati</taxon>
        <taxon>Pseudomonadota</taxon>
        <taxon>Gammaproteobacteria</taxon>
        <taxon>Moraxellales</taxon>
        <taxon>Moraxellaceae</taxon>
        <taxon>Acinetobacter</taxon>
    </lineage>
</organism>
<dbReference type="InterPro" id="IPR050298">
    <property type="entry name" value="Gram-neg_bact_OMP"/>
</dbReference>
<dbReference type="AlphaFoldDB" id="N8WBV4"/>
<dbReference type="Proteomes" id="UP000013049">
    <property type="component" value="Unassembled WGS sequence"/>
</dbReference>
<evidence type="ECO:0000256" key="7">
    <source>
        <dbReference type="ARBA" id="ARBA00023065"/>
    </source>
</evidence>
<dbReference type="PATRIC" id="fig|1217712.3.peg.1701"/>
<comment type="subcellular location">
    <subcellularLocation>
        <location evidence="1">Cell outer membrane</location>
        <topology evidence="1">Multi-pass membrane protein</topology>
    </subcellularLocation>
</comment>
<keyword evidence="5" id="KW-0812">Transmembrane</keyword>
<dbReference type="InterPro" id="IPR033900">
    <property type="entry name" value="Gram_neg_porin_domain"/>
</dbReference>
<evidence type="ECO:0000256" key="6">
    <source>
        <dbReference type="ARBA" id="ARBA00022729"/>
    </source>
</evidence>
<dbReference type="SUPFAM" id="SSF56935">
    <property type="entry name" value="Porins"/>
    <property type="match status" value="1"/>
</dbReference>
<comment type="caution">
    <text evidence="13">The sequence shown here is derived from an EMBL/GenBank/DDBJ whole genome shotgun (WGS) entry which is preliminary data.</text>
</comment>
<evidence type="ECO:0000256" key="10">
    <source>
        <dbReference type="ARBA" id="ARBA00023237"/>
    </source>
</evidence>
<dbReference type="Gene3D" id="2.40.160.10">
    <property type="entry name" value="Porin"/>
    <property type="match status" value="1"/>
</dbReference>
<evidence type="ECO:0000256" key="4">
    <source>
        <dbReference type="ARBA" id="ARBA00022452"/>
    </source>
</evidence>
<evidence type="ECO:0000256" key="11">
    <source>
        <dbReference type="SAM" id="SignalP"/>
    </source>
</evidence>
<dbReference type="GO" id="GO:0015288">
    <property type="term" value="F:porin activity"/>
    <property type="evidence" value="ECO:0007669"/>
    <property type="project" value="UniProtKB-KW"/>
</dbReference>
<dbReference type="PANTHER" id="PTHR34501:SF9">
    <property type="entry name" value="MAJOR OUTER MEMBRANE PROTEIN P.IA"/>
    <property type="match status" value="1"/>
</dbReference>
<keyword evidence="10" id="KW-0998">Cell outer membrane</keyword>
<reference evidence="13 14" key="1">
    <citation type="submission" date="2013-02" db="EMBL/GenBank/DDBJ databases">
        <title>The Genome Sequence of Acinetobacter sp. NIPH 758.</title>
        <authorList>
            <consortium name="The Broad Institute Genome Sequencing Platform"/>
            <consortium name="The Broad Institute Genome Sequencing Center for Infectious Disease"/>
            <person name="Cerqueira G."/>
            <person name="Feldgarden M."/>
            <person name="Courvalin P."/>
            <person name="Perichon B."/>
            <person name="Grillot-Courvalin C."/>
            <person name="Clermont D."/>
            <person name="Rocha E."/>
            <person name="Yoon E.-J."/>
            <person name="Nemec A."/>
            <person name="Walker B."/>
            <person name="Young S.K."/>
            <person name="Zeng Q."/>
            <person name="Gargeya S."/>
            <person name="Fitzgerald M."/>
            <person name="Haas B."/>
            <person name="Abouelleil A."/>
            <person name="Alvarado L."/>
            <person name="Arachchi H.M."/>
            <person name="Berlin A.M."/>
            <person name="Chapman S.B."/>
            <person name="Dewar J."/>
            <person name="Goldberg J."/>
            <person name="Griggs A."/>
            <person name="Gujja S."/>
            <person name="Hansen M."/>
            <person name="Howarth C."/>
            <person name="Imamovic A."/>
            <person name="Larimer J."/>
            <person name="McCowan C."/>
            <person name="Murphy C."/>
            <person name="Neiman D."/>
            <person name="Pearson M."/>
            <person name="Priest M."/>
            <person name="Roberts A."/>
            <person name="Saif S."/>
            <person name="Shea T."/>
            <person name="Sisk P."/>
            <person name="Sykes S."/>
            <person name="Wortman J."/>
            <person name="Nusbaum C."/>
            <person name="Birren B."/>
        </authorList>
    </citation>
    <scope>NUCLEOTIDE SEQUENCE [LARGE SCALE GENOMIC DNA]</scope>
    <source>
        <strain evidence="13 14">NIPH 758</strain>
    </source>
</reference>
<evidence type="ECO:0000256" key="2">
    <source>
        <dbReference type="ARBA" id="ARBA00011233"/>
    </source>
</evidence>
<evidence type="ECO:0000256" key="3">
    <source>
        <dbReference type="ARBA" id="ARBA00022448"/>
    </source>
</evidence>
<keyword evidence="9" id="KW-0472">Membrane</keyword>
<evidence type="ECO:0000256" key="9">
    <source>
        <dbReference type="ARBA" id="ARBA00023136"/>
    </source>
</evidence>
<dbReference type="EMBL" id="APPC01000016">
    <property type="protein sequence ID" value="ENU92787.1"/>
    <property type="molecule type" value="Genomic_DNA"/>
</dbReference>
<keyword evidence="4" id="KW-1134">Transmembrane beta strand</keyword>
<accession>N8WBV4</accession>
<keyword evidence="8" id="KW-0626">Porin</keyword>
<dbReference type="GO" id="GO:0006811">
    <property type="term" value="P:monoatomic ion transport"/>
    <property type="evidence" value="ECO:0007669"/>
    <property type="project" value="UniProtKB-KW"/>
</dbReference>
<evidence type="ECO:0000259" key="12">
    <source>
        <dbReference type="Pfam" id="PF13609"/>
    </source>
</evidence>